<gene>
    <name evidence="2" type="ORF">NX780_19415</name>
</gene>
<keyword evidence="1" id="KW-0472">Membrane</keyword>
<organism evidence="2 3">
    <name type="scientific">Massilia agri</name>
    <dbReference type="NCBI Taxonomy" id="1886785"/>
    <lineage>
        <taxon>Bacteria</taxon>
        <taxon>Pseudomonadati</taxon>
        <taxon>Pseudomonadota</taxon>
        <taxon>Betaproteobacteria</taxon>
        <taxon>Burkholderiales</taxon>
        <taxon>Oxalobacteraceae</taxon>
        <taxon>Telluria group</taxon>
        <taxon>Massilia</taxon>
    </lineage>
</organism>
<dbReference type="RefSeq" id="WP_258829531.1">
    <property type="nucleotide sequence ID" value="NZ_JANUHA010000016.1"/>
</dbReference>
<keyword evidence="1" id="KW-0812">Transmembrane</keyword>
<protein>
    <submittedName>
        <fullName evidence="2">Uncharacterized protein</fullName>
    </submittedName>
</protein>
<dbReference type="EMBL" id="JANUHA010000016">
    <property type="protein sequence ID" value="MCS0598517.1"/>
    <property type="molecule type" value="Genomic_DNA"/>
</dbReference>
<evidence type="ECO:0000313" key="2">
    <source>
        <dbReference type="EMBL" id="MCS0598517.1"/>
    </source>
</evidence>
<keyword evidence="3" id="KW-1185">Reference proteome</keyword>
<feature type="transmembrane region" description="Helical" evidence="1">
    <location>
        <begin position="41"/>
        <end position="58"/>
    </location>
</feature>
<comment type="caution">
    <text evidence="2">The sequence shown here is derived from an EMBL/GenBank/DDBJ whole genome shotgun (WGS) entry which is preliminary data.</text>
</comment>
<proteinExistence type="predicted"/>
<feature type="transmembrane region" description="Helical" evidence="1">
    <location>
        <begin position="12"/>
        <end position="29"/>
    </location>
</feature>
<sequence>MQRLIYWSGQYLLAAGTMFALLVGIDVLLRGEAFETGWRESLAWAVVSSAIFIGSRYYRASRGASCAMCSHPDTKT</sequence>
<dbReference type="Proteomes" id="UP001206572">
    <property type="component" value="Unassembled WGS sequence"/>
</dbReference>
<evidence type="ECO:0000313" key="3">
    <source>
        <dbReference type="Proteomes" id="UP001206572"/>
    </source>
</evidence>
<keyword evidence="1" id="KW-1133">Transmembrane helix</keyword>
<reference evidence="2 3" key="1">
    <citation type="submission" date="2022-08" db="EMBL/GenBank/DDBJ databases">
        <title>Reclassification of Massilia species as members of the genera Telluria, Duganella, Pseudoduganella, Mokoshia gen. nov. and Zemynaea gen. nov. using orthogonal and non-orthogonal genome-based approaches.</title>
        <authorList>
            <person name="Bowman J.P."/>
        </authorList>
    </citation>
    <scope>NUCLEOTIDE SEQUENCE [LARGE SCALE GENOMIC DNA]</scope>
    <source>
        <strain evidence="2 3">JCM 31661</strain>
    </source>
</reference>
<name>A0ABT2AQK6_9BURK</name>
<evidence type="ECO:0000256" key="1">
    <source>
        <dbReference type="SAM" id="Phobius"/>
    </source>
</evidence>
<accession>A0ABT2AQK6</accession>